<organism evidence="2 3">
    <name type="scientific">Ophiocordyceps unilateralis</name>
    <name type="common">Zombie-ant fungus</name>
    <name type="synonym">Torrubia unilateralis</name>
    <dbReference type="NCBI Taxonomy" id="268505"/>
    <lineage>
        <taxon>Eukaryota</taxon>
        <taxon>Fungi</taxon>
        <taxon>Dikarya</taxon>
        <taxon>Ascomycota</taxon>
        <taxon>Pezizomycotina</taxon>
        <taxon>Sordariomycetes</taxon>
        <taxon>Hypocreomycetidae</taxon>
        <taxon>Hypocreales</taxon>
        <taxon>Ophiocordycipitaceae</taxon>
        <taxon>Ophiocordyceps</taxon>
    </lineage>
</organism>
<dbReference type="EMBL" id="LAZP02000968">
    <property type="protein sequence ID" value="PFH55362.1"/>
    <property type="molecule type" value="Genomic_DNA"/>
</dbReference>
<dbReference type="SUPFAM" id="SSF103473">
    <property type="entry name" value="MFS general substrate transporter"/>
    <property type="match status" value="1"/>
</dbReference>
<sequence length="122" mass="13736">MTDSGAVRPFAFFPFCFEQLYNKSPRRRPLFDSLFLFLLLLLLLLLFLLLALLLLALLLLDVGIVYYFSSASSSWASSTHRQLAARAIGLNALRPSSPPLSTQSSLLFLSAWTYIDSDTPRF</sequence>
<keyword evidence="3" id="KW-1185">Reference proteome</keyword>
<dbReference type="InterPro" id="IPR036259">
    <property type="entry name" value="MFS_trans_sf"/>
</dbReference>
<feature type="transmembrane region" description="Helical" evidence="1">
    <location>
        <begin position="34"/>
        <end position="60"/>
    </location>
</feature>
<comment type="caution">
    <text evidence="2">The sequence shown here is derived from an EMBL/GenBank/DDBJ whole genome shotgun (WGS) entry which is preliminary data.</text>
</comment>
<protein>
    <submittedName>
        <fullName evidence="2">Uncharacterized protein</fullName>
    </submittedName>
</protein>
<dbReference type="Proteomes" id="UP000037136">
    <property type="component" value="Unassembled WGS sequence"/>
</dbReference>
<name>A0A2A9P3C9_OPHUN</name>
<evidence type="ECO:0000313" key="3">
    <source>
        <dbReference type="Proteomes" id="UP000037136"/>
    </source>
</evidence>
<gene>
    <name evidence="2" type="ORF">XA68_18484</name>
</gene>
<keyword evidence="1" id="KW-0472">Membrane</keyword>
<reference evidence="2 3" key="2">
    <citation type="journal article" date="2017" name="Sci. Rep.">
        <title>Ant-infecting Ophiocordyceps genomes reveal a high diversity of potential behavioral manipulation genes and a possible major role for enterotoxins.</title>
        <authorList>
            <person name="de Bekker C."/>
            <person name="Ohm R.A."/>
            <person name="Evans H.C."/>
            <person name="Brachmann A."/>
            <person name="Hughes D.P."/>
        </authorList>
    </citation>
    <scope>NUCLEOTIDE SEQUENCE [LARGE SCALE GENOMIC DNA]</scope>
    <source>
        <strain evidence="2 3">SC16a</strain>
    </source>
</reference>
<evidence type="ECO:0000313" key="2">
    <source>
        <dbReference type="EMBL" id="PFH55362.1"/>
    </source>
</evidence>
<reference evidence="2 3" key="1">
    <citation type="journal article" date="2015" name="BMC Genomics">
        <title>Gene expression during zombie ant biting behavior reflects the complexity underlying fungal parasitic behavioral manipulation.</title>
        <authorList>
            <person name="de Bekker C."/>
            <person name="Ohm R.A."/>
            <person name="Loreto R.G."/>
            <person name="Sebastian A."/>
            <person name="Albert I."/>
            <person name="Merrow M."/>
            <person name="Brachmann A."/>
            <person name="Hughes D.P."/>
        </authorList>
    </citation>
    <scope>NUCLEOTIDE SEQUENCE [LARGE SCALE GENOMIC DNA]</scope>
    <source>
        <strain evidence="2 3">SC16a</strain>
    </source>
</reference>
<keyword evidence="1" id="KW-1133">Transmembrane helix</keyword>
<evidence type="ECO:0000256" key="1">
    <source>
        <dbReference type="SAM" id="Phobius"/>
    </source>
</evidence>
<dbReference type="AlphaFoldDB" id="A0A2A9P3C9"/>
<accession>A0A2A9P3C9</accession>
<keyword evidence="1" id="KW-0812">Transmembrane</keyword>
<proteinExistence type="predicted"/>